<gene>
    <name evidence="4" type="ordered locus">HRM2_16530</name>
</gene>
<dbReference type="Pfam" id="PF02518">
    <property type="entry name" value="HATPase_c"/>
    <property type="match status" value="1"/>
</dbReference>
<accession>C0QAH6</accession>
<keyword evidence="4" id="KW-0418">Kinase</keyword>
<feature type="domain" description="Histidine kinase" evidence="3">
    <location>
        <begin position="1"/>
        <end position="106"/>
    </location>
</feature>
<dbReference type="InterPro" id="IPR003594">
    <property type="entry name" value="HATPase_dom"/>
</dbReference>
<evidence type="ECO:0000256" key="2">
    <source>
        <dbReference type="ARBA" id="ARBA00012438"/>
    </source>
</evidence>
<dbReference type="PROSITE" id="PS50109">
    <property type="entry name" value="HIS_KIN"/>
    <property type="match status" value="1"/>
</dbReference>
<keyword evidence="5" id="KW-1185">Reference proteome</keyword>
<dbReference type="InterPro" id="IPR005467">
    <property type="entry name" value="His_kinase_dom"/>
</dbReference>
<dbReference type="AlphaFoldDB" id="C0QAH6"/>
<evidence type="ECO:0000259" key="3">
    <source>
        <dbReference type="PROSITE" id="PS50109"/>
    </source>
</evidence>
<dbReference type="PANTHER" id="PTHR43065:SF29">
    <property type="entry name" value="SENSOR PROTEIN KINASE FLES"/>
    <property type="match status" value="1"/>
</dbReference>
<evidence type="ECO:0000256" key="1">
    <source>
        <dbReference type="ARBA" id="ARBA00000085"/>
    </source>
</evidence>
<dbReference type="GO" id="GO:0004673">
    <property type="term" value="F:protein histidine kinase activity"/>
    <property type="evidence" value="ECO:0007669"/>
    <property type="project" value="UniProtKB-EC"/>
</dbReference>
<dbReference type="RefSeq" id="WP_015903548.1">
    <property type="nucleotide sequence ID" value="NC_012108.1"/>
</dbReference>
<dbReference type="OrthoDB" id="9797586at2"/>
<dbReference type="SUPFAM" id="SSF55874">
    <property type="entry name" value="ATPase domain of HSP90 chaperone/DNA topoisomerase II/histidine kinase"/>
    <property type="match status" value="1"/>
</dbReference>
<dbReference type="Proteomes" id="UP000000442">
    <property type="component" value="Chromosome"/>
</dbReference>
<dbReference type="EC" id="2.7.13.3" evidence="2"/>
<dbReference type="InterPro" id="IPR036890">
    <property type="entry name" value="HATPase_C_sf"/>
</dbReference>
<dbReference type="PRINTS" id="PR00344">
    <property type="entry name" value="BCTRLSENSOR"/>
</dbReference>
<name>C0QAH6_DESAH</name>
<dbReference type="STRING" id="177437.HRM2_16530"/>
<dbReference type="eggNOG" id="COG0323">
    <property type="taxonomic scope" value="Bacteria"/>
</dbReference>
<comment type="catalytic activity">
    <reaction evidence="1">
        <text>ATP + protein L-histidine = ADP + protein N-phospho-L-histidine.</text>
        <dbReference type="EC" id="2.7.13.3"/>
    </reaction>
</comment>
<dbReference type="SMART" id="SM00387">
    <property type="entry name" value="HATPase_c"/>
    <property type="match status" value="1"/>
</dbReference>
<evidence type="ECO:0000313" key="5">
    <source>
        <dbReference type="Proteomes" id="UP000000442"/>
    </source>
</evidence>
<reference evidence="4 5" key="1">
    <citation type="journal article" date="2009" name="Environ. Microbiol.">
        <title>Genome sequence of Desulfobacterium autotrophicum HRM2, a marine sulfate reducer oxidizing organic carbon completely to carbon dioxide.</title>
        <authorList>
            <person name="Strittmatter A.W."/>
            <person name="Liesegang H."/>
            <person name="Rabus R."/>
            <person name="Decker I."/>
            <person name="Amann J."/>
            <person name="Andres S."/>
            <person name="Henne A."/>
            <person name="Fricke W.F."/>
            <person name="Martinez-Arias R."/>
            <person name="Bartels D."/>
            <person name="Goesmann A."/>
            <person name="Krause L."/>
            <person name="Puehler A."/>
            <person name="Klenk H.P."/>
            <person name="Richter M."/>
            <person name="Schuler M."/>
            <person name="Gloeckner F.O."/>
            <person name="Meyerdierks A."/>
            <person name="Gottschalk G."/>
            <person name="Amann R."/>
        </authorList>
    </citation>
    <scope>NUCLEOTIDE SEQUENCE [LARGE SCALE GENOMIC DNA]</scope>
    <source>
        <strain evidence="5">ATCC 43914 / DSM 3382 / HRM2</strain>
    </source>
</reference>
<dbReference type="PANTHER" id="PTHR43065">
    <property type="entry name" value="SENSOR HISTIDINE KINASE"/>
    <property type="match status" value="1"/>
</dbReference>
<dbReference type="InterPro" id="IPR004358">
    <property type="entry name" value="Sig_transdc_His_kin-like_C"/>
</dbReference>
<sequence length="177" mass="19363">MKELSLHILDLVENSIQAGATQIDIKIDETHLHTHIKITVTDNGKGIDPAMLAVISDPFVTSRTTRRVGLGIALFKAASERCEGIFSIQSRQGNGTTVTATFAIDHLDRAPLGDLGATMTTLIAGYPDIGIRYHHILFQDSFTMNTAELKSGLDTVELNDPAILSRIKEMINDFCKQ</sequence>
<organism evidence="4 5">
    <name type="scientific">Desulforapulum autotrophicum (strain ATCC 43914 / DSM 3382 / VKM B-1955 / HRM2)</name>
    <name type="common">Desulfobacterium autotrophicum</name>
    <dbReference type="NCBI Taxonomy" id="177437"/>
    <lineage>
        <taxon>Bacteria</taxon>
        <taxon>Pseudomonadati</taxon>
        <taxon>Thermodesulfobacteriota</taxon>
        <taxon>Desulfobacteria</taxon>
        <taxon>Desulfobacterales</taxon>
        <taxon>Desulfobacteraceae</taxon>
        <taxon>Desulforapulum</taxon>
    </lineage>
</organism>
<protein>
    <recommendedName>
        <fullName evidence="2">histidine kinase</fullName>
        <ecNumber evidence="2">2.7.13.3</ecNumber>
    </recommendedName>
</protein>
<dbReference type="HOGENOM" id="CLU_125323_0_0_7"/>
<proteinExistence type="predicted"/>
<evidence type="ECO:0000313" key="4">
    <source>
        <dbReference type="EMBL" id="ACN14761.1"/>
    </source>
</evidence>
<dbReference type="EMBL" id="CP001087">
    <property type="protein sequence ID" value="ACN14761.1"/>
    <property type="molecule type" value="Genomic_DNA"/>
</dbReference>
<dbReference type="KEGG" id="dat:HRM2_16530"/>
<dbReference type="Gene3D" id="3.30.565.10">
    <property type="entry name" value="Histidine kinase-like ATPase, C-terminal domain"/>
    <property type="match status" value="1"/>
</dbReference>
<keyword evidence="4" id="KW-0808">Transferase</keyword>